<protein>
    <submittedName>
        <fullName evidence="4">Response regulator</fullName>
    </submittedName>
</protein>
<feature type="modified residue" description="4-aspartylphosphate" evidence="1">
    <location>
        <position position="150"/>
    </location>
</feature>
<name>A0ABV9C4Q0_9GAMM</name>
<dbReference type="PROSITE" id="PS50110">
    <property type="entry name" value="RESPONSE_REGULATORY"/>
    <property type="match status" value="1"/>
</dbReference>
<keyword evidence="1" id="KW-0597">Phosphoprotein</keyword>
<proteinExistence type="predicted"/>
<organism evidence="4 5">
    <name type="scientific">Dyella halodurans</name>
    <dbReference type="NCBI Taxonomy" id="1920171"/>
    <lineage>
        <taxon>Bacteria</taxon>
        <taxon>Pseudomonadati</taxon>
        <taxon>Pseudomonadota</taxon>
        <taxon>Gammaproteobacteria</taxon>
        <taxon>Lysobacterales</taxon>
        <taxon>Rhodanobacteraceae</taxon>
        <taxon>Dyella</taxon>
    </lineage>
</organism>
<reference evidence="5" key="1">
    <citation type="journal article" date="2019" name="Int. J. Syst. Evol. Microbiol.">
        <title>The Global Catalogue of Microorganisms (GCM) 10K type strain sequencing project: providing services to taxonomists for standard genome sequencing and annotation.</title>
        <authorList>
            <consortium name="The Broad Institute Genomics Platform"/>
            <consortium name="The Broad Institute Genome Sequencing Center for Infectious Disease"/>
            <person name="Wu L."/>
            <person name="Ma J."/>
        </authorList>
    </citation>
    <scope>NUCLEOTIDE SEQUENCE [LARGE SCALE GENOMIC DNA]</scope>
    <source>
        <strain evidence="5">CCM 4481</strain>
    </source>
</reference>
<keyword evidence="2" id="KW-1133">Transmembrane helix</keyword>
<evidence type="ECO:0000313" key="4">
    <source>
        <dbReference type="EMBL" id="MFC4527761.1"/>
    </source>
</evidence>
<dbReference type="Gene3D" id="3.40.50.2300">
    <property type="match status" value="1"/>
</dbReference>
<keyword evidence="2" id="KW-0812">Transmembrane</keyword>
<dbReference type="InterPro" id="IPR001789">
    <property type="entry name" value="Sig_transdc_resp-reg_receiver"/>
</dbReference>
<keyword evidence="5" id="KW-1185">Reference proteome</keyword>
<sequence length="214" mass="23248">MREIMLRSADAPESPWTSLVALLPHVFWALVLVGVLLWIGRDTLRELLGRVDKVSVAGVELELRDDLQAAAAARGKPIGNDAISRVARRLAASVGLTKGARLLWVDDEPTGIVNESRLFEQAGIHITRVATSAEAFAKLDLANYDLVLSDISRDGDDTAGLHFADTLAGRRNAPPLIFYVGSAQRPCPEHAFGITDRPDELIHLVLDALARSRS</sequence>
<comment type="caution">
    <text evidence="4">The sequence shown here is derived from an EMBL/GenBank/DDBJ whole genome shotgun (WGS) entry which is preliminary data.</text>
</comment>
<evidence type="ECO:0000256" key="1">
    <source>
        <dbReference type="PROSITE-ProRule" id="PRU00169"/>
    </source>
</evidence>
<accession>A0ABV9C4Q0</accession>
<evidence type="ECO:0000259" key="3">
    <source>
        <dbReference type="PROSITE" id="PS50110"/>
    </source>
</evidence>
<feature type="transmembrane region" description="Helical" evidence="2">
    <location>
        <begin position="20"/>
        <end position="40"/>
    </location>
</feature>
<dbReference type="SUPFAM" id="SSF52172">
    <property type="entry name" value="CheY-like"/>
    <property type="match status" value="1"/>
</dbReference>
<dbReference type="RefSeq" id="WP_266151736.1">
    <property type="nucleotide sequence ID" value="NZ_CP064028.1"/>
</dbReference>
<dbReference type="InterPro" id="IPR011006">
    <property type="entry name" value="CheY-like_superfamily"/>
</dbReference>
<dbReference type="CDD" id="cd00156">
    <property type="entry name" value="REC"/>
    <property type="match status" value="1"/>
</dbReference>
<dbReference type="Proteomes" id="UP001595961">
    <property type="component" value="Unassembled WGS sequence"/>
</dbReference>
<gene>
    <name evidence="4" type="ORF">ACFO5W_14050</name>
</gene>
<evidence type="ECO:0000256" key="2">
    <source>
        <dbReference type="SAM" id="Phobius"/>
    </source>
</evidence>
<evidence type="ECO:0000313" key="5">
    <source>
        <dbReference type="Proteomes" id="UP001595961"/>
    </source>
</evidence>
<dbReference type="EMBL" id="JBHSGA010000017">
    <property type="protein sequence ID" value="MFC4527761.1"/>
    <property type="molecule type" value="Genomic_DNA"/>
</dbReference>
<feature type="domain" description="Response regulatory" evidence="3">
    <location>
        <begin position="101"/>
        <end position="214"/>
    </location>
</feature>
<keyword evidence="2" id="KW-0472">Membrane</keyword>